<dbReference type="InterPro" id="IPR006311">
    <property type="entry name" value="TAT_signal"/>
</dbReference>
<dbReference type="Gene3D" id="3.40.190.10">
    <property type="entry name" value="Periplasmic binding protein-like II"/>
    <property type="match status" value="2"/>
</dbReference>
<protein>
    <submittedName>
        <fullName evidence="1">Extracellular solute-binding protein</fullName>
    </submittedName>
</protein>
<dbReference type="Pfam" id="PF01547">
    <property type="entry name" value="SBP_bac_1"/>
    <property type="match status" value="1"/>
</dbReference>
<dbReference type="Proteomes" id="UP000644727">
    <property type="component" value="Unassembled WGS sequence"/>
</dbReference>
<dbReference type="PROSITE" id="PS51318">
    <property type="entry name" value="TAT"/>
    <property type="match status" value="1"/>
</dbReference>
<organism evidence="1 2">
    <name type="scientific">Brachybacterium epidermidis</name>
    <dbReference type="NCBI Taxonomy" id="2781983"/>
    <lineage>
        <taxon>Bacteria</taxon>
        <taxon>Bacillati</taxon>
        <taxon>Actinomycetota</taxon>
        <taxon>Actinomycetes</taxon>
        <taxon>Micrococcales</taxon>
        <taxon>Dermabacteraceae</taxon>
        <taxon>Brachybacterium</taxon>
    </lineage>
</organism>
<dbReference type="SUPFAM" id="SSF53850">
    <property type="entry name" value="Periplasmic binding protein-like II"/>
    <property type="match status" value="1"/>
</dbReference>
<dbReference type="PANTHER" id="PTHR43649:SF14">
    <property type="entry name" value="BLR3389 PROTEIN"/>
    <property type="match status" value="1"/>
</dbReference>
<proteinExistence type="predicted"/>
<dbReference type="EMBL" id="JADEYR010000016">
    <property type="protein sequence ID" value="MBE9404913.1"/>
    <property type="molecule type" value="Genomic_DNA"/>
</dbReference>
<reference evidence="1 2" key="1">
    <citation type="submission" date="2020-10" db="EMBL/GenBank/DDBJ databases">
        <title>Draft genome and description of Brachybacterium epidermidis sp nov.</title>
        <authorList>
            <person name="Boxberger M."/>
            <person name="La Scola B."/>
        </authorList>
    </citation>
    <scope>NUCLEOTIDE SEQUENCE [LARGE SCALE GENOMIC DNA]</scope>
    <source>
        <strain evidence="1 2">Marseille-Q2903</strain>
    </source>
</reference>
<dbReference type="InterPro" id="IPR050490">
    <property type="entry name" value="Bact_solute-bd_prot1"/>
</dbReference>
<evidence type="ECO:0000313" key="1">
    <source>
        <dbReference type="EMBL" id="MBE9404913.1"/>
    </source>
</evidence>
<evidence type="ECO:0000313" key="2">
    <source>
        <dbReference type="Proteomes" id="UP000644727"/>
    </source>
</evidence>
<sequence length="463" mass="51419">MASPSPQPRGTDRRTFLRYTAGAATVLPLAALAGCSGGDRDPSTIRVAYQQFGSGTLMEDWINRTAESYTQEHPDRTIELVPIVASENDYFTKNELLMSSPRTSPDLVYEDTFILLSDVGAGYLQPIDQFAPEWEHWEDTAEASREAVTAEDGSIYAIPTHTDTRGIWYHKGVFADAGLPEDWQPTSWEEILETARTIKEALPEVAPMFIFSGKSQGEKAAMQGFEMLLYGTESRLYDEEARKWVTGSQGFVDSLEFLRTVFEEKLTLSISQHLDPNIGETIYTQIIPDGKLGFIIDGSWISQNWTEGAPNPWPEWTETMGITRMPTQDGGGDGFTTLAGGWSWAIPQYASDPQISFSFLEALMTTDNAVKRAIADNHITVREDVAEVQEYRPYSPTAEFFTGLLGTAYYRPALPAYPEVSSAIQQAMEMVMTFSSTPEQAAAEYDAELTDIVGEDEVQEESA</sequence>
<keyword evidence="2" id="KW-1185">Reference proteome</keyword>
<name>A0ABR9W451_9MICO</name>
<gene>
    <name evidence="1" type="ORF">IOE58_12215</name>
</gene>
<accession>A0ABR9W451</accession>
<comment type="caution">
    <text evidence="1">The sequence shown here is derived from an EMBL/GenBank/DDBJ whole genome shotgun (WGS) entry which is preliminary data.</text>
</comment>
<dbReference type="InterPro" id="IPR006059">
    <property type="entry name" value="SBP"/>
</dbReference>
<dbReference type="RefSeq" id="WP_193866655.1">
    <property type="nucleotide sequence ID" value="NZ_JADEYR010000016.1"/>
</dbReference>
<dbReference type="PANTHER" id="PTHR43649">
    <property type="entry name" value="ARABINOSE-BINDING PROTEIN-RELATED"/>
    <property type="match status" value="1"/>
</dbReference>